<reference evidence="2 3" key="1">
    <citation type="journal article" date="2020" name="Arch. Microbiol.">
        <title>Bradyrhizobium uaiense sp. nov., a new highly efficient cowpea symbiont.</title>
        <authorList>
            <person name="Cabral Michel D."/>
            <person name="Azarias Guimaraes A."/>
            <person name="Martins da Costa E."/>
            <person name="Soares de Carvalho T."/>
            <person name="Balsanelli E."/>
            <person name="Willems A."/>
            <person name="Maltempi de Souza E."/>
            <person name="de Souza Moreira F.M."/>
        </authorList>
    </citation>
    <scope>NUCLEOTIDE SEQUENCE [LARGE SCALE GENOMIC DNA]</scope>
    <source>
        <strain evidence="2 3">UFLA 03-164</strain>
    </source>
</reference>
<dbReference type="GO" id="GO:0016740">
    <property type="term" value="F:transferase activity"/>
    <property type="evidence" value="ECO:0007669"/>
    <property type="project" value="UniProtKB-KW"/>
</dbReference>
<dbReference type="EMBL" id="VKHP01000082">
    <property type="protein sequence ID" value="NEU98179.1"/>
    <property type="molecule type" value="Genomic_DNA"/>
</dbReference>
<protein>
    <submittedName>
        <fullName evidence="2">Phosphotransferase family protein</fullName>
    </submittedName>
</protein>
<comment type="caution">
    <text evidence="2">The sequence shown here is derived from an EMBL/GenBank/DDBJ whole genome shotgun (WGS) entry which is preliminary data.</text>
</comment>
<organism evidence="2 3">
    <name type="scientific">Bradyrhizobium uaiense</name>
    <dbReference type="NCBI Taxonomy" id="2594946"/>
    <lineage>
        <taxon>Bacteria</taxon>
        <taxon>Pseudomonadati</taxon>
        <taxon>Pseudomonadota</taxon>
        <taxon>Alphaproteobacteria</taxon>
        <taxon>Hyphomicrobiales</taxon>
        <taxon>Nitrobacteraceae</taxon>
        <taxon>Bradyrhizobium</taxon>
    </lineage>
</organism>
<evidence type="ECO:0000313" key="3">
    <source>
        <dbReference type="Proteomes" id="UP000468531"/>
    </source>
</evidence>
<evidence type="ECO:0000259" key="1">
    <source>
        <dbReference type="Pfam" id="PF01636"/>
    </source>
</evidence>
<dbReference type="Proteomes" id="UP000468531">
    <property type="component" value="Unassembled WGS sequence"/>
</dbReference>
<dbReference type="Gene3D" id="3.90.1200.10">
    <property type="match status" value="1"/>
</dbReference>
<dbReference type="PANTHER" id="PTHR21310:SF40">
    <property type="entry name" value="AMINOGLYCOSIDE PHOSPHOTRANSFERASE DOMAIN-CONTAINING PROTEIN-RELATED"/>
    <property type="match status" value="1"/>
</dbReference>
<dbReference type="SUPFAM" id="SSF56112">
    <property type="entry name" value="Protein kinase-like (PK-like)"/>
    <property type="match status" value="1"/>
</dbReference>
<keyword evidence="3" id="KW-1185">Reference proteome</keyword>
<dbReference type="InterPro" id="IPR011009">
    <property type="entry name" value="Kinase-like_dom_sf"/>
</dbReference>
<dbReference type="InterPro" id="IPR041726">
    <property type="entry name" value="ACAD10_11_N"/>
</dbReference>
<proteinExistence type="predicted"/>
<feature type="domain" description="Aminoglycoside phosphotransferase" evidence="1">
    <location>
        <begin position="111"/>
        <end position="330"/>
    </location>
</feature>
<dbReference type="InterPro" id="IPR002575">
    <property type="entry name" value="Aminoglycoside_PTrfase"/>
</dbReference>
<sequence>MSALGRHPSRAAAADRFRQDHEVGAARREVAGLYEVRQLMLEAAKRSDDVRDAVPEPARPVVVNDDAVRLALAQHLSRISGSRTEIVSFGRKSSGFSWITYAFVARSAAEADRKLILRVGPPNGLFAPYSVLPQVYALQALANSGVPVPALVSSEQDGAEIGFPFFICAHVEGDVPAPWAASELDADHRRAIARQFLEILASLHRIDPGATPFTSLQQGEQRAELRAISGWRASLARPTARYYPLLDWGGRWLHDNCPQPLRRTIVHGDYRIGNFIEHNGRIASILDWELTHLGDPHEDLAWAMMPTFNARSRKLYGVLERAEVVDLYQRASGIAVSDKSLAFYEAHALYQAAAIQMCAVRAFEVDRFNDMRLAVMASQMPSIVRAFERALEAAA</sequence>
<dbReference type="CDD" id="cd05154">
    <property type="entry name" value="ACAD10_11_N-like"/>
    <property type="match status" value="1"/>
</dbReference>
<dbReference type="InterPro" id="IPR051678">
    <property type="entry name" value="AGP_Transferase"/>
</dbReference>
<dbReference type="PANTHER" id="PTHR21310">
    <property type="entry name" value="AMINOGLYCOSIDE PHOSPHOTRANSFERASE-RELATED-RELATED"/>
    <property type="match status" value="1"/>
</dbReference>
<dbReference type="Gene3D" id="3.30.200.20">
    <property type="entry name" value="Phosphorylase Kinase, domain 1"/>
    <property type="match status" value="1"/>
</dbReference>
<dbReference type="AlphaFoldDB" id="A0A6P1BIX2"/>
<evidence type="ECO:0000313" key="2">
    <source>
        <dbReference type="EMBL" id="NEU98179.1"/>
    </source>
</evidence>
<keyword evidence="2" id="KW-0808">Transferase</keyword>
<dbReference type="Pfam" id="PF01636">
    <property type="entry name" value="APH"/>
    <property type="match status" value="1"/>
</dbReference>
<accession>A0A6P1BIX2</accession>
<gene>
    <name evidence="2" type="ORF">FNJ47_20695</name>
</gene>
<name>A0A6P1BIX2_9BRAD</name>